<gene>
    <name evidence="3" type="ORF">QYF49_14270</name>
</gene>
<comment type="caution">
    <text evidence="3">The sequence shown here is derived from an EMBL/GenBank/DDBJ whole genome shotgun (WGS) entry which is preliminary data.</text>
</comment>
<sequence length="220" mass="24480">MKKQYAVIGLGRFGSHLARALYEEENEVIGIDIREDKVEDLQNDLSQAFIADSTDEDSMKSLGLRNFDVVIVAIGDDMEASILTVVLLKELGVPYIVAKALSKRHGLVLTKIGADQVVFPERDMGLRLAQNLMHPNIIDQLRLSDDYSIEEIKVPSDLVGQTIQALDIRAKYQLNVIAIRHTDEEVSIAPGPDYSIKNGDLLVIIGKNKDLNELSQKLKE</sequence>
<dbReference type="SUPFAM" id="SSF116726">
    <property type="entry name" value="TrkA C-terminal domain-like"/>
    <property type="match status" value="1"/>
</dbReference>
<dbReference type="InterPro" id="IPR006037">
    <property type="entry name" value="RCK_C"/>
</dbReference>
<dbReference type="EMBL" id="JAUHLN010000002">
    <property type="protein sequence ID" value="MDN4074164.1"/>
    <property type="molecule type" value="Genomic_DNA"/>
</dbReference>
<name>A0ABT8E8G8_9BACL</name>
<reference evidence="3" key="1">
    <citation type="submission" date="2023-06" db="EMBL/GenBank/DDBJ databases">
        <title>Draft Genome Sequences of Representative Paenibacillus Polymyxa, Bacillus cereus, Fictibacillus sp., and Brevibacillus agri Strains Isolated from Amazonian Dark Earth.</title>
        <authorList>
            <person name="Pellegrinetti T.A."/>
            <person name="Cunha I.C.M."/>
            <person name="Chaves M.G."/>
            <person name="Freitas A.S."/>
            <person name="Silva A.V.R."/>
            <person name="Tsai S.M."/>
            <person name="Mendes L.W."/>
        </authorList>
    </citation>
    <scope>NUCLEOTIDE SEQUENCE</scope>
    <source>
        <strain evidence="3">CENA-BCM004</strain>
    </source>
</reference>
<dbReference type="Pfam" id="PF02080">
    <property type="entry name" value="TrkA_C"/>
    <property type="match status" value="1"/>
</dbReference>
<dbReference type="SUPFAM" id="SSF51735">
    <property type="entry name" value="NAD(P)-binding Rossmann-fold domains"/>
    <property type="match status" value="1"/>
</dbReference>
<dbReference type="Gene3D" id="3.30.70.1450">
    <property type="entry name" value="Regulator of K+ conductance, C-terminal domain"/>
    <property type="match status" value="1"/>
</dbReference>
<organism evidence="3 4">
    <name type="scientific">Fictibacillus terranigra</name>
    <dbReference type="NCBI Taxonomy" id="3058424"/>
    <lineage>
        <taxon>Bacteria</taxon>
        <taxon>Bacillati</taxon>
        <taxon>Bacillota</taxon>
        <taxon>Bacilli</taxon>
        <taxon>Bacillales</taxon>
        <taxon>Fictibacillaceae</taxon>
        <taxon>Fictibacillus</taxon>
    </lineage>
</organism>
<evidence type="ECO:0000259" key="1">
    <source>
        <dbReference type="PROSITE" id="PS51201"/>
    </source>
</evidence>
<dbReference type="RefSeq" id="WP_290400234.1">
    <property type="nucleotide sequence ID" value="NZ_JAUHLN010000002.1"/>
</dbReference>
<dbReference type="InterPro" id="IPR036291">
    <property type="entry name" value="NAD(P)-bd_dom_sf"/>
</dbReference>
<feature type="domain" description="RCK C-terminal" evidence="2">
    <location>
        <begin position="135"/>
        <end position="220"/>
    </location>
</feature>
<dbReference type="PROSITE" id="PS51202">
    <property type="entry name" value="RCK_C"/>
    <property type="match status" value="1"/>
</dbReference>
<feature type="domain" description="RCK N-terminal" evidence="1">
    <location>
        <begin position="2"/>
        <end position="119"/>
    </location>
</feature>
<proteinExistence type="predicted"/>
<dbReference type="Pfam" id="PF02254">
    <property type="entry name" value="TrkA_N"/>
    <property type="match status" value="1"/>
</dbReference>
<dbReference type="InterPro" id="IPR003148">
    <property type="entry name" value="RCK_N"/>
</dbReference>
<evidence type="ECO:0000313" key="4">
    <source>
        <dbReference type="Proteomes" id="UP001168694"/>
    </source>
</evidence>
<dbReference type="PANTHER" id="PTHR43833">
    <property type="entry name" value="POTASSIUM CHANNEL PROTEIN 2-RELATED-RELATED"/>
    <property type="match status" value="1"/>
</dbReference>
<dbReference type="Proteomes" id="UP001168694">
    <property type="component" value="Unassembled WGS sequence"/>
</dbReference>
<accession>A0ABT8E8G8</accession>
<evidence type="ECO:0000313" key="3">
    <source>
        <dbReference type="EMBL" id="MDN4074164.1"/>
    </source>
</evidence>
<dbReference type="Gene3D" id="3.40.50.720">
    <property type="entry name" value="NAD(P)-binding Rossmann-like Domain"/>
    <property type="match status" value="1"/>
</dbReference>
<protein>
    <submittedName>
        <fullName evidence="3">TrkA family potassium uptake protein</fullName>
    </submittedName>
</protein>
<dbReference type="InterPro" id="IPR050721">
    <property type="entry name" value="Trk_Ktr_HKT_K-transport"/>
</dbReference>
<dbReference type="PANTHER" id="PTHR43833:SF7">
    <property type="entry name" value="KTR SYSTEM POTASSIUM UPTAKE PROTEIN C"/>
    <property type="match status" value="1"/>
</dbReference>
<keyword evidence="4" id="KW-1185">Reference proteome</keyword>
<dbReference type="PROSITE" id="PS51201">
    <property type="entry name" value="RCK_N"/>
    <property type="match status" value="1"/>
</dbReference>
<evidence type="ECO:0000259" key="2">
    <source>
        <dbReference type="PROSITE" id="PS51202"/>
    </source>
</evidence>
<dbReference type="InterPro" id="IPR036721">
    <property type="entry name" value="RCK_C_sf"/>
</dbReference>